<protein>
    <submittedName>
        <fullName evidence="1">Uncharacterized protein</fullName>
    </submittedName>
</protein>
<name>A0AA41Q3G3_9ACTN</name>
<gene>
    <name evidence="1" type="ORF">LZ495_24115</name>
</gene>
<sequence>MRYLALRERHRGDDAPPDGAAAVLPAHRYDPLAGLNVLEDGGAVLVEAVHGPMFGFTITNHPQPIGAKKDDD</sequence>
<comment type="caution">
    <text evidence="1">The sequence shown here is derived from an EMBL/GenBank/DDBJ whole genome shotgun (WGS) entry which is preliminary data.</text>
</comment>
<dbReference type="Proteomes" id="UP001165378">
    <property type="component" value="Unassembled WGS sequence"/>
</dbReference>
<evidence type="ECO:0000313" key="1">
    <source>
        <dbReference type="EMBL" id="MCF2530285.1"/>
    </source>
</evidence>
<dbReference type="AlphaFoldDB" id="A0AA41Q3G3"/>
<accession>A0AA41Q3G3</accession>
<dbReference type="EMBL" id="JAKFHA010000015">
    <property type="protein sequence ID" value="MCF2530285.1"/>
    <property type="molecule type" value="Genomic_DNA"/>
</dbReference>
<reference evidence="1" key="1">
    <citation type="submission" date="2022-01" db="EMBL/GenBank/DDBJ databases">
        <title>Genome-Based Taxonomic Classification of the Phylum Actinobacteria.</title>
        <authorList>
            <person name="Gao Y."/>
        </authorList>
    </citation>
    <scope>NUCLEOTIDE SEQUENCE</scope>
    <source>
        <strain evidence="1">KLBMP 8922</strain>
    </source>
</reference>
<evidence type="ECO:0000313" key="2">
    <source>
        <dbReference type="Proteomes" id="UP001165378"/>
    </source>
</evidence>
<organism evidence="1 2">
    <name type="scientific">Yinghuangia soli</name>
    <dbReference type="NCBI Taxonomy" id="2908204"/>
    <lineage>
        <taxon>Bacteria</taxon>
        <taxon>Bacillati</taxon>
        <taxon>Actinomycetota</taxon>
        <taxon>Actinomycetes</taxon>
        <taxon>Kitasatosporales</taxon>
        <taxon>Streptomycetaceae</taxon>
        <taxon>Yinghuangia</taxon>
    </lineage>
</organism>
<keyword evidence="2" id="KW-1185">Reference proteome</keyword>
<proteinExistence type="predicted"/>
<dbReference type="RefSeq" id="WP_235054947.1">
    <property type="nucleotide sequence ID" value="NZ_JAKFHA010000015.1"/>
</dbReference>